<dbReference type="Pfam" id="PF13304">
    <property type="entry name" value="AAA_21"/>
    <property type="match status" value="1"/>
</dbReference>
<reference evidence="2 3" key="1">
    <citation type="journal article" date="2002" name="Proc. Natl. Acad. Sci. U.S.A.">
        <title>The complete genome sequence of Chlorobium tepidum TLS, a photosynthetic, anaerobic, green-sulfur bacterium.</title>
        <authorList>
            <person name="Eisen J.A."/>
            <person name="Nelson K.E."/>
            <person name="Paulsen I.T."/>
            <person name="Heidelberg J.F."/>
            <person name="Wu M."/>
            <person name="Dodson R.J."/>
            <person name="Deboy R."/>
            <person name="Gwinn M.L."/>
            <person name="Nelson W.C."/>
            <person name="Haft D.H."/>
            <person name="Hickey E.K."/>
            <person name="Peterson J.D."/>
            <person name="Durkin A.S."/>
            <person name="Kolonay J.L."/>
            <person name="Yang F."/>
            <person name="Holt I."/>
            <person name="Umayam L.A."/>
            <person name="Mason T."/>
            <person name="Brenner M."/>
            <person name="Shea T.P."/>
            <person name="Parksey D."/>
            <person name="Nierman W.C."/>
            <person name="Feldblyum T.V."/>
            <person name="Hansen C.L."/>
            <person name="Craven M.B."/>
            <person name="Radune D."/>
            <person name="Vamathevan J."/>
            <person name="Khouri H."/>
            <person name="White O."/>
            <person name="Gruber T.M."/>
            <person name="Ketchum K.A."/>
            <person name="Venter J.C."/>
            <person name="Tettelin H."/>
            <person name="Bryant D.A."/>
            <person name="Fraser C.M."/>
        </authorList>
    </citation>
    <scope>NUCLEOTIDE SEQUENCE [LARGE SCALE GENOMIC DNA]</scope>
    <source>
        <strain evidence="3">ATCC 49652 / DSM 12025 / NBRC 103806 / TLS</strain>
    </source>
</reference>
<name>Q8KE80_CHLTE</name>
<dbReference type="AlphaFoldDB" id="Q8KE80"/>
<sequence>MQPYHFSNGSIRFICLATALMQPFPPSAIVIDKPELGLHPEAIRILGELIRDAAKRTQIIIATQSPLLLDQFSIEDNRRNMPARPKS</sequence>
<dbReference type="STRING" id="194439.CT0810"/>
<accession>Q8KE80</accession>
<dbReference type="EnsemblBacteria" id="AAM72046">
    <property type="protein sequence ID" value="AAM72046"/>
    <property type="gene ID" value="CT0810"/>
</dbReference>
<organism evidence="2 3">
    <name type="scientific">Chlorobaculum tepidum (strain ATCC 49652 / DSM 12025 / NBRC 103806 / TLS)</name>
    <name type="common">Chlorobium tepidum</name>
    <dbReference type="NCBI Taxonomy" id="194439"/>
    <lineage>
        <taxon>Bacteria</taxon>
        <taxon>Pseudomonadati</taxon>
        <taxon>Chlorobiota</taxon>
        <taxon>Chlorobiia</taxon>
        <taxon>Chlorobiales</taxon>
        <taxon>Chlorobiaceae</taxon>
        <taxon>Chlorobaculum</taxon>
    </lineage>
</organism>
<dbReference type="EMBL" id="AE006470">
    <property type="protein sequence ID" value="AAM72046.1"/>
    <property type="molecule type" value="Genomic_DNA"/>
</dbReference>
<proteinExistence type="predicted"/>
<gene>
    <name evidence="2" type="ordered locus">CT0810</name>
</gene>
<protein>
    <recommendedName>
        <fullName evidence="1">ATPase AAA-type core domain-containing protein</fullName>
    </recommendedName>
</protein>
<dbReference type="Gene3D" id="3.40.50.300">
    <property type="entry name" value="P-loop containing nucleotide triphosphate hydrolases"/>
    <property type="match status" value="1"/>
</dbReference>
<evidence type="ECO:0000313" key="3">
    <source>
        <dbReference type="Proteomes" id="UP000001007"/>
    </source>
</evidence>
<dbReference type="KEGG" id="cte:CT0810"/>
<dbReference type="PATRIC" id="fig|194439.7.peg.735"/>
<dbReference type="GO" id="GO:0005524">
    <property type="term" value="F:ATP binding"/>
    <property type="evidence" value="ECO:0007669"/>
    <property type="project" value="InterPro"/>
</dbReference>
<dbReference type="PANTHER" id="PTHR32182">
    <property type="entry name" value="DNA REPLICATION AND REPAIR PROTEIN RECF"/>
    <property type="match status" value="1"/>
</dbReference>
<feature type="domain" description="ATPase AAA-type core" evidence="1">
    <location>
        <begin position="2"/>
        <end position="70"/>
    </location>
</feature>
<dbReference type="HOGENOM" id="CLU_2477744_0_0_10"/>
<evidence type="ECO:0000259" key="1">
    <source>
        <dbReference type="Pfam" id="PF13304"/>
    </source>
</evidence>
<dbReference type="GO" id="GO:0006302">
    <property type="term" value="P:double-strand break repair"/>
    <property type="evidence" value="ECO:0007669"/>
    <property type="project" value="TreeGrafter"/>
</dbReference>
<dbReference type="GO" id="GO:0016887">
    <property type="term" value="F:ATP hydrolysis activity"/>
    <property type="evidence" value="ECO:0007669"/>
    <property type="project" value="InterPro"/>
</dbReference>
<evidence type="ECO:0000313" key="2">
    <source>
        <dbReference type="EMBL" id="AAM72046.1"/>
    </source>
</evidence>
<dbReference type="SUPFAM" id="SSF52540">
    <property type="entry name" value="P-loop containing nucleoside triphosphate hydrolases"/>
    <property type="match status" value="1"/>
</dbReference>
<dbReference type="InterPro" id="IPR027417">
    <property type="entry name" value="P-loop_NTPase"/>
</dbReference>
<keyword evidence="3" id="KW-1185">Reference proteome</keyword>
<dbReference type="GO" id="GO:0000731">
    <property type="term" value="P:DNA synthesis involved in DNA repair"/>
    <property type="evidence" value="ECO:0007669"/>
    <property type="project" value="TreeGrafter"/>
</dbReference>
<dbReference type="PANTHER" id="PTHR32182:SF22">
    <property type="entry name" value="ATP-DEPENDENT ENDONUCLEASE, OLD FAMILY-RELATED"/>
    <property type="match status" value="1"/>
</dbReference>
<dbReference type="OrthoDB" id="747555at2"/>
<dbReference type="Proteomes" id="UP000001007">
    <property type="component" value="Chromosome"/>
</dbReference>
<dbReference type="eggNOG" id="COG4637">
    <property type="taxonomic scope" value="Bacteria"/>
</dbReference>
<dbReference type="InterPro" id="IPR003959">
    <property type="entry name" value="ATPase_AAA_core"/>
</dbReference>